<gene>
    <name evidence="4" type="ORF">SAMN03097708_01646</name>
</gene>
<dbReference type="SUPFAM" id="SSF56112">
    <property type="entry name" value="Protein kinase-like (PK-like)"/>
    <property type="match status" value="1"/>
</dbReference>
<dbReference type="Gene3D" id="3.30.200.20">
    <property type="entry name" value="Phosphorylase Kinase, domain 1"/>
    <property type="match status" value="1"/>
</dbReference>
<dbReference type="OrthoDB" id="9809275at2"/>
<keyword evidence="1" id="KW-0547">Nucleotide-binding</keyword>
<evidence type="ECO:0000259" key="3">
    <source>
        <dbReference type="Pfam" id="PF01636"/>
    </source>
</evidence>
<dbReference type="RefSeq" id="WP_092995188.1">
    <property type="nucleotide sequence ID" value="NZ_FMWD01000004.1"/>
</dbReference>
<dbReference type="EMBL" id="FMWD01000004">
    <property type="protein sequence ID" value="SCZ58254.1"/>
    <property type="molecule type" value="Genomic_DNA"/>
</dbReference>
<feature type="domain" description="Aminoglycoside phosphotransferase" evidence="3">
    <location>
        <begin position="23"/>
        <end position="240"/>
    </location>
</feature>
<reference evidence="4 5" key="1">
    <citation type="submission" date="2016-10" db="EMBL/GenBank/DDBJ databases">
        <authorList>
            <person name="de Groot N.N."/>
        </authorList>
    </citation>
    <scope>NUCLEOTIDE SEQUENCE [LARGE SCALE GENOMIC DNA]</scope>
    <source>
        <strain evidence="4 5">HLD2</strain>
    </source>
</reference>
<dbReference type="PANTHER" id="PTHR33540:SF1">
    <property type="entry name" value="N-ACETYLMURAMATE_N-ACETYLGLUCOSAMINE KINASE"/>
    <property type="match status" value="1"/>
</dbReference>
<dbReference type="STRING" id="415747.SAMN03097708_01646"/>
<proteinExistence type="predicted"/>
<dbReference type="Proteomes" id="UP000199648">
    <property type="component" value="Unassembled WGS sequence"/>
</dbReference>
<name>A0A1G5Q8S7_9GAMM</name>
<keyword evidence="5" id="KW-1185">Reference proteome</keyword>
<keyword evidence="2" id="KW-0067">ATP-binding</keyword>
<dbReference type="InterPro" id="IPR002575">
    <property type="entry name" value="Aminoglycoside_PTrfase"/>
</dbReference>
<organism evidence="4 5">
    <name type="scientific">Thiohalomonas denitrificans</name>
    <dbReference type="NCBI Taxonomy" id="415747"/>
    <lineage>
        <taxon>Bacteria</taxon>
        <taxon>Pseudomonadati</taxon>
        <taxon>Pseudomonadota</taxon>
        <taxon>Gammaproteobacteria</taxon>
        <taxon>Thiohalomonadales</taxon>
        <taxon>Thiohalomonadaceae</taxon>
        <taxon>Thiohalomonas</taxon>
    </lineage>
</organism>
<dbReference type="Gene3D" id="3.90.1200.10">
    <property type="match status" value="1"/>
</dbReference>
<evidence type="ECO:0000313" key="5">
    <source>
        <dbReference type="Proteomes" id="UP000199648"/>
    </source>
</evidence>
<dbReference type="Pfam" id="PF01636">
    <property type="entry name" value="APH"/>
    <property type="match status" value="1"/>
</dbReference>
<dbReference type="InterPro" id="IPR011009">
    <property type="entry name" value="Kinase-like_dom_sf"/>
</dbReference>
<evidence type="ECO:0000313" key="4">
    <source>
        <dbReference type="EMBL" id="SCZ58254.1"/>
    </source>
</evidence>
<dbReference type="GO" id="GO:0005524">
    <property type="term" value="F:ATP binding"/>
    <property type="evidence" value="ECO:0007669"/>
    <property type="project" value="UniProtKB-KW"/>
</dbReference>
<evidence type="ECO:0000256" key="2">
    <source>
        <dbReference type="ARBA" id="ARBA00022840"/>
    </source>
</evidence>
<dbReference type="AlphaFoldDB" id="A0A1G5Q8S7"/>
<protein>
    <recommendedName>
        <fullName evidence="3">Aminoglycoside phosphotransferase domain-containing protein</fullName>
    </recommendedName>
</protein>
<evidence type="ECO:0000256" key="1">
    <source>
        <dbReference type="ARBA" id="ARBA00022741"/>
    </source>
</evidence>
<sequence>MPKRMEQLTRWLRHDVGLPPFELAPASADASFRRYFRIVFNGESRIVMDAPPDKEDVRPFVRIARQLRSVGLNVPAIEAENTEEGFLLLGDLGECQYLSELDDGSVDRLYGDALGALVVLQSCGPEGLPAYEGELLWREMELFREWFLGRHLGLELKESEQRMLDEVFERLIAAALEQPQVPVHRDFHSRNLMVAPHNPGILDFQDAVSGPVTYDLVSLLRDAYIEWPRERVEDWVQGYHDLLVDSGVLRQPGEQAFLRWFDLMGAQRHLKVLGIFARLHHRDGKAAYLDDMPLTFHYLLDESSRYPELRKLQHFLQERVAPFFQRG</sequence>
<accession>A0A1G5Q8S7</accession>
<dbReference type="PANTHER" id="PTHR33540">
    <property type="entry name" value="TRNA THREONYLCARBAMOYLADENOSINE BIOSYNTHESIS PROTEIN TSAE"/>
    <property type="match status" value="1"/>
</dbReference>